<sequence length="344" mass="38154">MNQVVSQGVAANTRSKRRNLGEEQPLAPTNPQPSMAPQMVGKKNVISNAQGQPRTAPRPTQIPVIATHVQGVNVQEKGQQIDPSSPFSIIDQMKKTNVNISMWESLSIPGQRDLLQAAMKDWPSSNQQVQMQEKVLTNATQPEGNHGGQQGKMLKPPPFYVSLIIGNQLVHNYMIDSGESSSMMSKQIANQLGLQYETISKGVMQLDGTAVTIVGVIRNLSLTLHACPNVFVSQDVSVIDLPPLFSLCLSRDFTTKIGGYLFVDWSHMLFRMRYGTKATIRSEPITNFHIEPYTPSQINVNCSAFDQEDHPSTDEANTKVGRIPDLTLDEWENKVHAFDPYQEV</sequence>
<dbReference type="InterPro" id="IPR021109">
    <property type="entry name" value="Peptidase_aspartic_dom_sf"/>
</dbReference>
<proteinExistence type="predicted"/>
<feature type="compositionally biased region" description="Polar residues" evidence="1">
    <location>
        <begin position="1"/>
        <end position="13"/>
    </location>
</feature>
<gene>
    <name evidence="2" type="ORF">KI387_044106</name>
</gene>
<dbReference type="Proteomes" id="UP000824469">
    <property type="component" value="Unassembled WGS sequence"/>
</dbReference>
<dbReference type="Pfam" id="PF13650">
    <property type="entry name" value="Asp_protease_2"/>
    <property type="match status" value="1"/>
</dbReference>
<dbReference type="Gene3D" id="2.40.70.10">
    <property type="entry name" value="Acid Proteases"/>
    <property type="match status" value="1"/>
</dbReference>
<dbReference type="EMBL" id="JAHRHJ020000010">
    <property type="protein sequence ID" value="KAH9299883.1"/>
    <property type="molecule type" value="Genomic_DNA"/>
</dbReference>
<organism evidence="2 3">
    <name type="scientific">Taxus chinensis</name>
    <name type="common">Chinese yew</name>
    <name type="synonym">Taxus wallichiana var. chinensis</name>
    <dbReference type="NCBI Taxonomy" id="29808"/>
    <lineage>
        <taxon>Eukaryota</taxon>
        <taxon>Viridiplantae</taxon>
        <taxon>Streptophyta</taxon>
        <taxon>Embryophyta</taxon>
        <taxon>Tracheophyta</taxon>
        <taxon>Spermatophyta</taxon>
        <taxon>Pinopsida</taxon>
        <taxon>Pinidae</taxon>
        <taxon>Conifers II</taxon>
        <taxon>Cupressales</taxon>
        <taxon>Taxaceae</taxon>
        <taxon>Taxus</taxon>
    </lineage>
</organism>
<evidence type="ECO:0000256" key="1">
    <source>
        <dbReference type="SAM" id="MobiDB-lite"/>
    </source>
</evidence>
<evidence type="ECO:0000313" key="2">
    <source>
        <dbReference type="EMBL" id="KAH9299883.1"/>
    </source>
</evidence>
<evidence type="ECO:0000313" key="3">
    <source>
        <dbReference type="Proteomes" id="UP000824469"/>
    </source>
</evidence>
<keyword evidence="3" id="KW-1185">Reference proteome</keyword>
<protein>
    <submittedName>
        <fullName evidence="2">Uncharacterized protein</fullName>
    </submittedName>
</protein>
<dbReference type="AlphaFoldDB" id="A0AA38CNR8"/>
<dbReference type="CDD" id="cd00303">
    <property type="entry name" value="retropepsin_like"/>
    <property type="match status" value="1"/>
</dbReference>
<reference evidence="2 3" key="1">
    <citation type="journal article" date="2021" name="Nat. Plants">
        <title>The Taxus genome provides insights into paclitaxel biosynthesis.</title>
        <authorList>
            <person name="Xiong X."/>
            <person name="Gou J."/>
            <person name="Liao Q."/>
            <person name="Li Y."/>
            <person name="Zhou Q."/>
            <person name="Bi G."/>
            <person name="Li C."/>
            <person name="Du R."/>
            <person name="Wang X."/>
            <person name="Sun T."/>
            <person name="Guo L."/>
            <person name="Liang H."/>
            <person name="Lu P."/>
            <person name="Wu Y."/>
            <person name="Zhang Z."/>
            <person name="Ro D.K."/>
            <person name="Shang Y."/>
            <person name="Huang S."/>
            <person name="Yan J."/>
        </authorList>
    </citation>
    <scope>NUCLEOTIDE SEQUENCE [LARGE SCALE GENOMIC DNA]</scope>
    <source>
        <strain evidence="2">Ta-2019</strain>
    </source>
</reference>
<accession>A0AA38CNR8</accession>
<name>A0AA38CNR8_TAXCH</name>
<feature type="region of interest" description="Disordered" evidence="1">
    <location>
        <begin position="1"/>
        <end position="37"/>
    </location>
</feature>
<comment type="caution">
    <text evidence="2">The sequence shown here is derived from an EMBL/GenBank/DDBJ whole genome shotgun (WGS) entry which is preliminary data.</text>
</comment>